<dbReference type="EMBL" id="CAUJNA010003739">
    <property type="protein sequence ID" value="CAJ1408935.1"/>
    <property type="molecule type" value="Genomic_DNA"/>
</dbReference>
<dbReference type="AlphaFoldDB" id="A0AA36NDW5"/>
<reference evidence="1" key="1">
    <citation type="submission" date="2023-08" db="EMBL/GenBank/DDBJ databases">
        <authorList>
            <person name="Chen Y."/>
            <person name="Shah S."/>
            <person name="Dougan E. K."/>
            <person name="Thang M."/>
            <person name="Chan C."/>
        </authorList>
    </citation>
    <scope>NUCLEOTIDE SEQUENCE</scope>
</reference>
<protein>
    <submittedName>
        <fullName evidence="1">Uncharacterized protein</fullName>
    </submittedName>
</protein>
<evidence type="ECO:0000313" key="2">
    <source>
        <dbReference type="Proteomes" id="UP001178507"/>
    </source>
</evidence>
<proteinExistence type="predicted"/>
<accession>A0AA36NDW5</accession>
<name>A0AA36NDW5_9DINO</name>
<organism evidence="1 2">
    <name type="scientific">Effrenium voratum</name>
    <dbReference type="NCBI Taxonomy" id="2562239"/>
    <lineage>
        <taxon>Eukaryota</taxon>
        <taxon>Sar</taxon>
        <taxon>Alveolata</taxon>
        <taxon>Dinophyceae</taxon>
        <taxon>Suessiales</taxon>
        <taxon>Symbiodiniaceae</taxon>
        <taxon>Effrenium</taxon>
    </lineage>
</organism>
<keyword evidence="2" id="KW-1185">Reference proteome</keyword>
<sequence>MAWQPSGEVWLLAHGPKAKEFMAPSDARAAESREKLSEDWERRKPVMVQACPWQRPVRPSGASAVPEMERAIIHPTIQSLAQALTGLAEAEDIQPLSALRSAAHSAQGAGTFLLSSSNALAETGQGIPVDYRGVLKCSRHAASLASELRNLQRAMGQWPLRVPRPLKAAEEVEGLSAFVQEFVRSSLQMEVGQRERHSVSLADLLRVGCRPLALEAREGLEHLELRLAVEVEDLATCGLPEIRRAAQQTAELLAGLASHAADDLPSSSSCASPYVSWSTALGVPQPEFKAPVGAAVQSLLELEPMLERHLLGKGTALARASPLHDRVRKMTEECCKEQFGTQLSEIIQSARGLRQRLQRLLSAESRYSDDRLPQMEVPSCWCHARLTSRRLLLRDGATPADFEICASGWSGLCSGTIYSDLARLLTDLTFEAIRLPCFVEDLATIYSADGHAGASVPPVLLGEHLGITTGAAAFLLANVAQEDSTWTNEALADLIQKATHEDRPFALADLAQMLSWLRLGRHGFRTTVTQVSEALVAWELPFKQRHERAPKVPKATRCQRQPEVSSQRAVHWGWQAVREMRDAAVDVLPVIQGDVDELWPLMWLVPSLHRALQLLGALHLSWMQKVWLLQHIRLLSDRLCGWLDSPTAAPGARALQVQVVHPRR</sequence>
<evidence type="ECO:0000313" key="1">
    <source>
        <dbReference type="EMBL" id="CAJ1408935.1"/>
    </source>
</evidence>
<gene>
    <name evidence="1" type="ORF">EVOR1521_LOCUS30152</name>
</gene>
<dbReference type="Proteomes" id="UP001178507">
    <property type="component" value="Unassembled WGS sequence"/>
</dbReference>
<comment type="caution">
    <text evidence="1">The sequence shown here is derived from an EMBL/GenBank/DDBJ whole genome shotgun (WGS) entry which is preliminary data.</text>
</comment>